<organism evidence="1 2">
    <name type="scientific">Sordaria macrospora</name>
    <dbReference type="NCBI Taxonomy" id="5147"/>
    <lineage>
        <taxon>Eukaryota</taxon>
        <taxon>Fungi</taxon>
        <taxon>Dikarya</taxon>
        <taxon>Ascomycota</taxon>
        <taxon>Pezizomycotina</taxon>
        <taxon>Sordariomycetes</taxon>
        <taxon>Sordariomycetidae</taxon>
        <taxon>Sordariales</taxon>
        <taxon>Sordariaceae</taxon>
        <taxon>Sordaria</taxon>
    </lineage>
</organism>
<evidence type="ECO:0000313" key="1">
    <source>
        <dbReference type="EMBL" id="KAA8624242.1"/>
    </source>
</evidence>
<reference evidence="1 2" key="1">
    <citation type="submission" date="2017-07" db="EMBL/GenBank/DDBJ databases">
        <title>Genome sequence of the Sordaria macrospora wild type strain R19027.</title>
        <authorList>
            <person name="Nowrousian M."/>
            <person name="Teichert I."/>
            <person name="Kueck U."/>
        </authorList>
    </citation>
    <scope>NUCLEOTIDE SEQUENCE [LARGE SCALE GENOMIC DNA]</scope>
    <source>
        <strain evidence="1 2">R19027</strain>
        <tissue evidence="1">Mycelium</tissue>
    </source>
</reference>
<proteinExistence type="predicted"/>
<sequence length="9" mass="1077">MVLILYNIV</sequence>
<protein>
    <submittedName>
        <fullName evidence="1">Uncharacterized protein</fullName>
    </submittedName>
</protein>
<gene>
    <name evidence="1" type="ORF">SMACR_12699</name>
</gene>
<evidence type="ECO:0000313" key="2">
    <source>
        <dbReference type="Proteomes" id="UP000433876"/>
    </source>
</evidence>
<comment type="caution">
    <text evidence="1">The sequence shown here is derived from an EMBL/GenBank/DDBJ whole genome shotgun (WGS) entry which is preliminary data.</text>
</comment>
<dbReference type="Proteomes" id="UP000433876">
    <property type="component" value="Unassembled WGS sequence"/>
</dbReference>
<accession>A0A8S8ZGR9</accession>
<name>A0A8S8ZGR9_SORMA</name>
<dbReference type="EMBL" id="NMPR01000244">
    <property type="protein sequence ID" value="KAA8624242.1"/>
    <property type="molecule type" value="Genomic_DNA"/>
</dbReference>